<proteinExistence type="predicted"/>
<accession>A0A5B0MXF5</accession>
<feature type="transmembrane region" description="Helical" evidence="2">
    <location>
        <begin position="20"/>
        <end position="41"/>
    </location>
</feature>
<evidence type="ECO:0000313" key="4">
    <source>
        <dbReference type="EMBL" id="KAA1081645.1"/>
    </source>
</evidence>
<keyword evidence="5" id="KW-1185">Reference proteome</keyword>
<organism evidence="4 6">
    <name type="scientific">Puccinia graminis f. sp. tritici</name>
    <dbReference type="NCBI Taxonomy" id="56615"/>
    <lineage>
        <taxon>Eukaryota</taxon>
        <taxon>Fungi</taxon>
        <taxon>Dikarya</taxon>
        <taxon>Basidiomycota</taxon>
        <taxon>Pucciniomycotina</taxon>
        <taxon>Pucciniomycetes</taxon>
        <taxon>Pucciniales</taxon>
        <taxon>Pucciniaceae</taxon>
        <taxon>Puccinia</taxon>
    </lineage>
</organism>
<reference evidence="5 6" key="1">
    <citation type="submission" date="2019-05" db="EMBL/GenBank/DDBJ databases">
        <title>Emergence of the Ug99 lineage of the wheat stem rust pathogen through somatic hybridization.</title>
        <authorList>
            <person name="Li F."/>
            <person name="Upadhyaya N.M."/>
            <person name="Sperschneider J."/>
            <person name="Matny O."/>
            <person name="Nguyen-Phuc H."/>
            <person name="Mago R."/>
            <person name="Raley C."/>
            <person name="Miller M.E."/>
            <person name="Silverstein K.A.T."/>
            <person name="Henningsen E."/>
            <person name="Hirsch C.D."/>
            <person name="Visser B."/>
            <person name="Pretorius Z.A."/>
            <person name="Steffenson B.J."/>
            <person name="Schwessinger B."/>
            <person name="Dodds P.N."/>
            <person name="Figueroa M."/>
        </authorList>
    </citation>
    <scope>NUCLEOTIDE SEQUENCE [LARGE SCALE GENOMIC DNA]</scope>
    <source>
        <strain evidence="3">21-0</strain>
        <strain evidence="4 6">Ug99</strain>
    </source>
</reference>
<dbReference type="Proteomes" id="UP000325313">
    <property type="component" value="Unassembled WGS sequence"/>
</dbReference>
<feature type="compositionally biased region" description="Polar residues" evidence="1">
    <location>
        <begin position="50"/>
        <end position="62"/>
    </location>
</feature>
<feature type="region of interest" description="Disordered" evidence="1">
    <location>
        <begin position="45"/>
        <end position="99"/>
    </location>
</feature>
<feature type="compositionally biased region" description="Basic and acidic residues" evidence="1">
    <location>
        <begin position="90"/>
        <end position="99"/>
    </location>
</feature>
<name>A0A5B0MXF5_PUCGR</name>
<protein>
    <submittedName>
        <fullName evidence="4">Uncharacterized protein</fullName>
    </submittedName>
</protein>
<gene>
    <name evidence="3" type="ORF">PGT21_003056</name>
    <name evidence="4" type="ORF">PGTUg99_025410</name>
</gene>
<evidence type="ECO:0000313" key="6">
    <source>
        <dbReference type="Proteomes" id="UP000325313"/>
    </source>
</evidence>
<keyword evidence="2" id="KW-0812">Transmembrane</keyword>
<evidence type="ECO:0000256" key="1">
    <source>
        <dbReference type="SAM" id="MobiDB-lite"/>
    </source>
</evidence>
<keyword evidence="2" id="KW-1133">Transmembrane helix</keyword>
<keyword evidence="2" id="KW-0472">Membrane</keyword>
<comment type="caution">
    <text evidence="4">The sequence shown here is derived from an EMBL/GenBank/DDBJ whole genome shotgun (WGS) entry which is preliminary data.</text>
</comment>
<evidence type="ECO:0000256" key="2">
    <source>
        <dbReference type="SAM" id="Phobius"/>
    </source>
</evidence>
<sequence>MVQIQAGKGFTTGKTSVFSGYLLLTLSLIVIFSYVCESTVIPSKRGLTRRQGSQRQRASPKNQKAKKFDHHPICRNGQIPITDPKTGKNKGCEEPHDHD</sequence>
<dbReference type="EMBL" id="VSWC01000183">
    <property type="protein sequence ID" value="KAA1068825.1"/>
    <property type="molecule type" value="Genomic_DNA"/>
</dbReference>
<evidence type="ECO:0000313" key="3">
    <source>
        <dbReference type="EMBL" id="KAA1068825.1"/>
    </source>
</evidence>
<dbReference type="EMBL" id="VDEP01000441">
    <property type="protein sequence ID" value="KAA1081645.1"/>
    <property type="molecule type" value="Genomic_DNA"/>
</dbReference>
<dbReference type="AlphaFoldDB" id="A0A5B0MXF5"/>
<dbReference type="Proteomes" id="UP000324748">
    <property type="component" value="Unassembled WGS sequence"/>
</dbReference>
<evidence type="ECO:0000313" key="5">
    <source>
        <dbReference type="Proteomes" id="UP000324748"/>
    </source>
</evidence>